<dbReference type="RefSeq" id="WP_138249089.1">
    <property type="nucleotide sequence ID" value="NZ_AP022616.1"/>
</dbReference>
<name>A0A7I7ZJW9_9MYCO</name>
<gene>
    <name evidence="1" type="ORF">C1S79_11705</name>
</gene>
<evidence type="ECO:0000313" key="1">
    <source>
        <dbReference type="EMBL" id="TLH68613.1"/>
    </source>
</evidence>
<keyword evidence="2" id="KW-1185">Reference proteome</keyword>
<protein>
    <submittedName>
        <fullName evidence="1">Uncharacterized protein</fullName>
    </submittedName>
</protein>
<sequence length="137" mass="15322">MTATDNPDSEVMPSGVSGKVPWFDRFATSTSEIVSRAWFFLACVLLVVVWAPTFAFMTIDTWQLVINTITTIITFLLVALLQNTQRRADDALQHKLNAIADALADLMHHQGNENDSIRDDEKQLREAVGLEERESTG</sequence>
<comment type="caution">
    <text evidence="1">The sequence shown here is derived from an EMBL/GenBank/DDBJ whole genome shotgun (WGS) entry which is preliminary data.</text>
</comment>
<proteinExistence type="predicted"/>
<dbReference type="AlphaFoldDB" id="A0A7I7ZJW9"/>
<dbReference type="Proteomes" id="UP000309984">
    <property type="component" value="Unassembled WGS sequence"/>
</dbReference>
<dbReference type="EMBL" id="POTM01000030">
    <property type="protein sequence ID" value="TLH68613.1"/>
    <property type="molecule type" value="Genomic_DNA"/>
</dbReference>
<dbReference type="InterPro" id="IPR007251">
    <property type="entry name" value="Iron_permease_Fet4"/>
</dbReference>
<evidence type="ECO:0000313" key="2">
    <source>
        <dbReference type="Proteomes" id="UP000309984"/>
    </source>
</evidence>
<organism evidence="1 2">
    <name type="scientific">Mycolicibacterium phocaicum</name>
    <dbReference type="NCBI Taxonomy" id="319706"/>
    <lineage>
        <taxon>Bacteria</taxon>
        <taxon>Bacillati</taxon>
        <taxon>Actinomycetota</taxon>
        <taxon>Actinomycetes</taxon>
        <taxon>Mycobacteriales</taxon>
        <taxon>Mycobacteriaceae</taxon>
        <taxon>Mycolicibacterium</taxon>
    </lineage>
</organism>
<accession>A0A7I7ZJW9</accession>
<reference evidence="1 2" key="1">
    <citation type="submission" date="2018-01" db="EMBL/GenBank/DDBJ databases">
        <title>Comparative genomics of Mycobacterium mucogenicum and Mycobacterium neoaurum clade members emphasizing tRNA and non-coding RNA.</title>
        <authorList>
            <person name="Behra P.R.K."/>
            <person name="Pettersson B.M.F."/>
            <person name="Das S."/>
            <person name="Dasgupta S."/>
            <person name="Kirsebom L.A."/>
        </authorList>
    </citation>
    <scope>NUCLEOTIDE SEQUENCE [LARGE SCALE GENOMIC DNA]</scope>
    <source>
        <strain evidence="1 2">DSM 45104</strain>
    </source>
</reference>
<dbReference type="Pfam" id="PF04120">
    <property type="entry name" value="Iron_permease"/>
    <property type="match status" value="1"/>
</dbReference>
<dbReference type="GO" id="GO:0055085">
    <property type="term" value="P:transmembrane transport"/>
    <property type="evidence" value="ECO:0007669"/>
    <property type="project" value="InterPro"/>
</dbReference>